<accession>A0A7J6X9U7</accession>
<comment type="similarity">
    <text evidence="2">Belongs to the mitochondrial Rho GTPase family.</text>
</comment>
<keyword evidence="10 14" id="KW-1133">Transmembrane helix</keyword>
<evidence type="ECO:0000256" key="5">
    <source>
        <dbReference type="ARBA" id="ARBA00022737"/>
    </source>
</evidence>
<evidence type="ECO:0000256" key="3">
    <source>
        <dbReference type="ARBA" id="ARBA00022692"/>
    </source>
</evidence>
<evidence type="ECO:0000256" key="13">
    <source>
        <dbReference type="ARBA" id="ARBA00023136"/>
    </source>
</evidence>
<name>A0A7J6X9U7_THATH</name>
<evidence type="ECO:0000256" key="9">
    <source>
        <dbReference type="ARBA" id="ARBA00022837"/>
    </source>
</evidence>
<dbReference type="Pfam" id="PF00071">
    <property type="entry name" value="Ras"/>
    <property type="match status" value="1"/>
</dbReference>
<evidence type="ECO:0000256" key="7">
    <source>
        <dbReference type="ARBA" id="ARBA00022787"/>
    </source>
</evidence>
<keyword evidence="5" id="KW-0677">Repeat</keyword>
<dbReference type="Pfam" id="PF17177">
    <property type="entry name" value="PPR_long"/>
    <property type="match status" value="1"/>
</dbReference>
<dbReference type="PROSITE" id="PS50222">
    <property type="entry name" value="EF_HAND_2"/>
    <property type="match status" value="1"/>
</dbReference>
<keyword evidence="4" id="KW-0479">Metal-binding</keyword>
<keyword evidence="11" id="KW-0496">Mitochondrion</keyword>
<proteinExistence type="inferred from homology"/>
<dbReference type="GO" id="GO:0005741">
    <property type="term" value="C:mitochondrial outer membrane"/>
    <property type="evidence" value="ECO:0007669"/>
    <property type="project" value="UniProtKB-SubCell"/>
</dbReference>
<dbReference type="OrthoDB" id="10020961at2759"/>
<dbReference type="GO" id="GO:0005525">
    <property type="term" value="F:GTP binding"/>
    <property type="evidence" value="ECO:0007669"/>
    <property type="project" value="UniProtKB-KW"/>
</dbReference>
<gene>
    <name evidence="16" type="ORF">FRX31_003849</name>
</gene>
<evidence type="ECO:0000259" key="15">
    <source>
        <dbReference type="PROSITE" id="PS50222"/>
    </source>
</evidence>
<dbReference type="InterPro" id="IPR011990">
    <property type="entry name" value="TPR-like_helical_dom_sf"/>
</dbReference>
<evidence type="ECO:0000256" key="6">
    <source>
        <dbReference type="ARBA" id="ARBA00022741"/>
    </source>
</evidence>
<dbReference type="FunFam" id="1.10.238.10:FF:000011">
    <property type="entry name" value="Mitochondrial Rho GTPase"/>
    <property type="match status" value="1"/>
</dbReference>
<evidence type="ECO:0000256" key="8">
    <source>
        <dbReference type="ARBA" id="ARBA00022801"/>
    </source>
</evidence>
<dbReference type="PANTHER" id="PTHR46819:SF1">
    <property type="entry name" value="EF-HAND CALCIUM-BINDING DOMAIN-CONTAINING PROTEIN 7"/>
    <property type="match status" value="1"/>
</dbReference>
<evidence type="ECO:0000256" key="14">
    <source>
        <dbReference type="SAM" id="Phobius"/>
    </source>
</evidence>
<keyword evidence="17" id="KW-1185">Reference proteome</keyword>
<dbReference type="GO" id="GO:0005509">
    <property type="term" value="F:calcium ion binding"/>
    <property type="evidence" value="ECO:0007669"/>
    <property type="project" value="InterPro"/>
</dbReference>
<keyword evidence="3 14" id="KW-0812">Transmembrane</keyword>
<dbReference type="PROSITE" id="PS00018">
    <property type="entry name" value="EF_HAND_1"/>
    <property type="match status" value="3"/>
</dbReference>
<reference evidence="16 17" key="1">
    <citation type="submission" date="2020-06" db="EMBL/GenBank/DDBJ databases">
        <title>Transcriptomic and genomic resources for Thalictrum thalictroides and T. hernandezii: Facilitating candidate gene discovery in an emerging model plant lineage.</title>
        <authorList>
            <person name="Arias T."/>
            <person name="Riano-Pachon D.M."/>
            <person name="Di Stilio V.S."/>
        </authorList>
    </citation>
    <scope>NUCLEOTIDE SEQUENCE [LARGE SCALE GENOMIC DNA]</scope>
    <source>
        <strain evidence="17">cv. WT478/WT964</strain>
        <tissue evidence="16">Leaves</tissue>
    </source>
</reference>
<dbReference type="Pfam" id="PF08355">
    <property type="entry name" value="EF_assoc_1"/>
    <property type="match status" value="1"/>
</dbReference>
<keyword evidence="8" id="KW-0378">Hydrolase</keyword>
<dbReference type="SUPFAM" id="SSF47473">
    <property type="entry name" value="EF-hand"/>
    <property type="match status" value="1"/>
</dbReference>
<dbReference type="InterPro" id="IPR011992">
    <property type="entry name" value="EF-hand-dom_pair"/>
</dbReference>
<dbReference type="InterPro" id="IPR027417">
    <property type="entry name" value="P-loop_NTPase"/>
</dbReference>
<protein>
    <submittedName>
        <fullName evidence="16">Mitochondrial rho gtpase</fullName>
    </submittedName>
</protein>
<organism evidence="16 17">
    <name type="scientific">Thalictrum thalictroides</name>
    <name type="common">Rue-anemone</name>
    <name type="synonym">Anemone thalictroides</name>
    <dbReference type="NCBI Taxonomy" id="46969"/>
    <lineage>
        <taxon>Eukaryota</taxon>
        <taxon>Viridiplantae</taxon>
        <taxon>Streptophyta</taxon>
        <taxon>Embryophyta</taxon>
        <taxon>Tracheophyta</taxon>
        <taxon>Spermatophyta</taxon>
        <taxon>Magnoliopsida</taxon>
        <taxon>Ranunculales</taxon>
        <taxon>Ranunculaceae</taxon>
        <taxon>Thalictroideae</taxon>
        <taxon>Thalictrum</taxon>
    </lineage>
</organism>
<evidence type="ECO:0000256" key="12">
    <source>
        <dbReference type="ARBA" id="ARBA00023134"/>
    </source>
</evidence>
<dbReference type="InterPro" id="IPR052266">
    <property type="entry name" value="Miro-EF-hand_domain"/>
</dbReference>
<dbReference type="InterPro" id="IPR013566">
    <property type="entry name" value="EF_hand_assoc_1"/>
</dbReference>
<evidence type="ECO:0000256" key="1">
    <source>
        <dbReference type="ARBA" id="ARBA00004200"/>
    </source>
</evidence>
<dbReference type="AlphaFoldDB" id="A0A7J6X9U7"/>
<dbReference type="PANTHER" id="PTHR46819">
    <property type="entry name" value="EF-HAND CALCIUM-BINDING DOMAIN-CONTAINING PROTEIN 7"/>
    <property type="match status" value="1"/>
</dbReference>
<dbReference type="Gene3D" id="1.25.40.10">
    <property type="entry name" value="Tetratricopeptide repeat domain"/>
    <property type="match status" value="1"/>
</dbReference>
<evidence type="ECO:0000256" key="10">
    <source>
        <dbReference type="ARBA" id="ARBA00022989"/>
    </source>
</evidence>
<dbReference type="SUPFAM" id="SSF52540">
    <property type="entry name" value="P-loop containing nucleoside triphosphate hydrolases"/>
    <property type="match status" value="1"/>
</dbReference>
<dbReference type="Gene3D" id="1.10.238.10">
    <property type="entry name" value="EF-hand"/>
    <property type="match status" value="3"/>
</dbReference>
<dbReference type="InterPro" id="IPR013567">
    <property type="entry name" value="EF_hand_assoc_2"/>
</dbReference>
<keyword evidence="6" id="KW-0547">Nucleotide-binding</keyword>
<dbReference type="InterPro" id="IPR002048">
    <property type="entry name" value="EF_hand_dom"/>
</dbReference>
<dbReference type="GO" id="GO:0003924">
    <property type="term" value="F:GTPase activity"/>
    <property type="evidence" value="ECO:0007669"/>
    <property type="project" value="InterPro"/>
</dbReference>
<dbReference type="InterPro" id="IPR033443">
    <property type="entry name" value="PROP1-like_PPR_dom"/>
</dbReference>
<comment type="subcellular location">
    <subcellularLocation>
        <location evidence="1">Mitochondrion outer membrane</location>
        <topology evidence="1">Single-pass type IV membrane protein</topology>
    </subcellularLocation>
</comment>
<evidence type="ECO:0000313" key="17">
    <source>
        <dbReference type="Proteomes" id="UP000554482"/>
    </source>
</evidence>
<feature type="transmembrane region" description="Helical" evidence="14">
    <location>
        <begin position="704"/>
        <end position="726"/>
    </location>
</feature>
<dbReference type="Proteomes" id="UP000554482">
    <property type="component" value="Unassembled WGS sequence"/>
</dbReference>
<sequence>MAKGSDHLLNLTDVMPNTSKRVEDLIDKELSMAKTTVAKRTSSSYSSSTTNKDNDEKFAKKSDLEKFAKKSDLENFATRSNLSYWKDELRSEMKVQYDTLKKLIYELQHPQPTLFYPGTRTVKNRVVKALYRIFTLCDHDKDGALSDAEYNHYWVKCFGSGLSSSQIENVKRSVQEKFYDGVNDRGHLTLAGFFILHAQYISDGLLSKTWKVLRSFGYNDDIILRYDNYYVQLQQQQQQAVQNVLDVFNYAQTTVVHPLAPLFNQNTRMLKPLCARALKRIFILSDSDRDGVLSDRELHLHDMQPSEIAAVKKLVQERHPGEVTSRGFTLAGFLSLHALYIETVRPEKTWALLTSFGYGHDLKLRDDYLSFSFERAPDQSVELTDEAIGFLTWIFSSFDLDADGSLQPNELDDLFSTSPESPWDIALYKDAAGGTASGGLSLNGFLAKWSLMTLLEPAKSFAYLSYLCYRGASTSAFHITKERRVDRAEQKSERNVFQCFVFGPKKAGKSALLNSFLGRPFSESYASTPKERFAAKVVNLPEGDKKTLILREIPEDGVRHLLSNTKSLAACDVAIFLHDGSDEKLWKKAEKVLNDVASHAVRNSFGMPCLIVAAKSDLHCPYLMAMQDSVGVHWDMGIEPPLPICTKLGHLNSLFQRIINAAEHPHLNIPETEAGRSLKRDSDQVLDFLIRSSTSLFELLGKRRIFMCAGWIAAITVVVAVCSADFGREDASKAEKAYEVEEVMVSMGIHLEEPEFDALLKLSSEVGRED</sequence>
<evidence type="ECO:0000313" key="16">
    <source>
        <dbReference type="EMBL" id="KAF5206566.1"/>
    </source>
</evidence>
<evidence type="ECO:0000256" key="11">
    <source>
        <dbReference type="ARBA" id="ARBA00023128"/>
    </source>
</evidence>
<dbReference type="InterPro" id="IPR001806">
    <property type="entry name" value="Small_GTPase"/>
</dbReference>
<dbReference type="Pfam" id="PF08356">
    <property type="entry name" value="EF_assoc_2"/>
    <property type="match status" value="2"/>
</dbReference>
<keyword evidence="13 14" id="KW-0472">Membrane</keyword>
<keyword evidence="12" id="KW-0342">GTP-binding</keyword>
<dbReference type="InterPro" id="IPR018247">
    <property type="entry name" value="EF_Hand_1_Ca_BS"/>
</dbReference>
<evidence type="ECO:0000256" key="2">
    <source>
        <dbReference type="ARBA" id="ARBA00007981"/>
    </source>
</evidence>
<evidence type="ECO:0000256" key="4">
    <source>
        <dbReference type="ARBA" id="ARBA00022723"/>
    </source>
</evidence>
<feature type="domain" description="EF-hand" evidence="15">
    <location>
        <begin position="386"/>
        <end position="421"/>
    </location>
</feature>
<dbReference type="Gene3D" id="3.40.50.300">
    <property type="entry name" value="P-loop containing nucleotide triphosphate hydrolases"/>
    <property type="match status" value="1"/>
</dbReference>
<keyword evidence="7" id="KW-1000">Mitochondrion outer membrane</keyword>
<comment type="caution">
    <text evidence="16">The sequence shown here is derived from an EMBL/GenBank/DDBJ whole genome shotgun (WGS) entry which is preliminary data.</text>
</comment>
<dbReference type="EMBL" id="JABWDY010002557">
    <property type="protein sequence ID" value="KAF5206566.1"/>
    <property type="molecule type" value="Genomic_DNA"/>
</dbReference>
<keyword evidence="9" id="KW-0106">Calcium</keyword>